<gene>
    <name evidence="3" type="ORF">EC973_002825</name>
</gene>
<dbReference type="InterPro" id="IPR001870">
    <property type="entry name" value="B30.2/SPRY"/>
</dbReference>
<evidence type="ECO:0000313" key="3">
    <source>
        <dbReference type="EMBL" id="KAF7722732.1"/>
    </source>
</evidence>
<dbReference type="Gene3D" id="2.60.120.920">
    <property type="match status" value="1"/>
</dbReference>
<dbReference type="SMART" id="SM00449">
    <property type="entry name" value="SPRY"/>
    <property type="match status" value="1"/>
</dbReference>
<dbReference type="InterPro" id="IPR003877">
    <property type="entry name" value="SPRY_dom"/>
</dbReference>
<sequence>MSSPPSSSETSPHSFFPPHTHASALLAFRTRSMLSRLGPMSRWRRQPKEDQNILLESYSKDRPQIPSYLKGTNYESLLNEQYKLYLAKYPTNRGSENSAIALDDDHSTYASILESLDLRLPTAWSQKDRDKFIDMDSHGLQLTYKGKYYLDLRINQPFALSLSRAKNRIACPKKVNPFLCLGLGDDESEMATVRANFPMRPQCGIFYFEIEILSQGCDIGFCWSVHGVGQQLETGREHAWRYHASDGHIYSGTNTSKSYGPSFGTGDVIGCGIDFRDMTAFYTKNGVHLGIAFHNIKGGMIFPTVGFESPGDRIHTNFGGNEFLFDISQYLKDEKTRSFQAICRQSLRCSSVSATPLHVCEAQGEDQSIPISADIVKDYLQHYGFVNTYEAFKRDSVAAIPPNIEVAKIFDKQDKDMIRRKGLKHIRVPEEIMDAVRRIDVDSAIQLFDTYYPDIAKKVQPVLFGLRCRKFVELVWKASKKATAPNDRTVKSGGAAPMEMDDMEDRTTPQVGNKRRRSVLENGEENIETDSDDDMYATEGMREAMEYGRKLTRIYNKMEVNKCMESRLKEAFSVLAYKFPADCPPGFYNDPTWIESMVDALNTKIVSESGRCDSSILERIYRQTEAAVTELECYGDGNAAMVEPRQNFLS</sequence>
<feature type="domain" description="B30.2/SPRY" evidence="2">
    <location>
        <begin position="128"/>
        <end position="323"/>
    </location>
</feature>
<proteinExistence type="predicted"/>
<evidence type="ECO:0000259" key="2">
    <source>
        <dbReference type="PROSITE" id="PS50188"/>
    </source>
</evidence>
<dbReference type="Pfam" id="PF10607">
    <property type="entry name" value="CTLH"/>
    <property type="match status" value="1"/>
</dbReference>
<organism evidence="3 4">
    <name type="scientific">Apophysomyces ossiformis</name>
    <dbReference type="NCBI Taxonomy" id="679940"/>
    <lineage>
        <taxon>Eukaryota</taxon>
        <taxon>Fungi</taxon>
        <taxon>Fungi incertae sedis</taxon>
        <taxon>Mucoromycota</taxon>
        <taxon>Mucoromycotina</taxon>
        <taxon>Mucoromycetes</taxon>
        <taxon>Mucorales</taxon>
        <taxon>Mucorineae</taxon>
        <taxon>Mucoraceae</taxon>
        <taxon>Apophysomyces</taxon>
    </lineage>
</organism>
<accession>A0A8H7BN83</accession>
<dbReference type="InterPro" id="IPR013320">
    <property type="entry name" value="ConA-like_dom_sf"/>
</dbReference>
<comment type="caution">
    <text evidence="3">The sequence shown here is derived from an EMBL/GenBank/DDBJ whole genome shotgun (WGS) entry which is preliminary data.</text>
</comment>
<feature type="region of interest" description="Disordered" evidence="1">
    <location>
        <begin position="485"/>
        <end position="512"/>
    </location>
</feature>
<dbReference type="Proteomes" id="UP000605846">
    <property type="component" value="Unassembled WGS sequence"/>
</dbReference>
<protein>
    <recommendedName>
        <fullName evidence="2">B30.2/SPRY domain-containing protein</fullName>
    </recommendedName>
</protein>
<evidence type="ECO:0000256" key="1">
    <source>
        <dbReference type="SAM" id="MobiDB-lite"/>
    </source>
</evidence>
<reference evidence="3" key="1">
    <citation type="submission" date="2020-01" db="EMBL/GenBank/DDBJ databases">
        <title>Genome Sequencing of Three Apophysomyces-Like Fungal Strains Confirms a Novel Fungal Genus in the Mucoromycota with divergent Burkholderia-like Endosymbiotic Bacteria.</title>
        <authorList>
            <person name="Stajich J.E."/>
            <person name="Macias A.M."/>
            <person name="Carter-House D."/>
            <person name="Lovett B."/>
            <person name="Kasson L.R."/>
            <person name="Berry K."/>
            <person name="Grigoriev I."/>
            <person name="Chang Y."/>
            <person name="Spatafora J."/>
            <person name="Kasson M.T."/>
        </authorList>
    </citation>
    <scope>NUCLEOTIDE SEQUENCE</scope>
    <source>
        <strain evidence="3">NRRL A-21654</strain>
    </source>
</reference>
<dbReference type="Pfam" id="PF00622">
    <property type="entry name" value="SPRY"/>
    <property type="match status" value="1"/>
</dbReference>
<dbReference type="AlphaFoldDB" id="A0A8H7BN83"/>
<dbReference type="InterPro" id="IPR043136">
    <property type="entry name" value="B30.2/SPRY_sf"/>
</dbReference>
<dbReference type="InterPro" id="IPR050618">
    <property type="entry name" value="Ubq-SigPath_Reg"/>
</dbReference>
<dbReference type="PROSITE" id="PS50188">
    <property type="entry name" value="B302_SPRY"/>
    <property type="match status" value="1"/>
</dbReference>
<dbReference type="PANTHER" id="PTHR12864">
    <property type="entry name" value="RAN BINDING PROTEIN 9-RELATED"/>
    <property type="match status" value="1"/>
</dbReference>
<keyword evidence="4" id="KW-1185">Reference proteome</keyword>
<dbReference type="EMBL" id="JABAYA010000180">
    <property type="protein sequence ID" value="KAF7722732.1"/>
    <property type="molecule type" value="Genomic_DNA"/>
</dbReference>
<name>A0A8H7BN83_9FUNG</name>
<dbReference type="InterPro" id="IPR024964">
    <property type="entry name" value="CTLH/CRA"/>
</dbReference>
<dbReference type="OrthoDB" id="25503at2759"/>
<evidence type="ECO:0000313" key="4">
    <source>
        <dbReference type="Proteomes" id="UP000605846"/>
    </source>
</evidence>
<dbReference type="SUPFAM" id="SSF49899">
    <property type="entry name" value="Concanavalin A-like lectins/glucanases"/>
    <property type="match status" value="1"/>
</dbReference>